<evidence type="ECO:0000256" key="1">
    <source>
        <dbReference type="SAM" id="MobiDB-lite"/>
    </source>
</evidence>
<keyword evidence="2" id="KW-0732">Signal</keyword>
<feature type="region of interest" description="Disordered" evidence="1">
    <location>
        <begin position="35"/>
        <end position="84"/>
    </location>
</feature>
<dbReference type="RefSeq" id="WP_380582535.1">
    <property type="nucleotide sequence ID" value="NZ_JBHSQJ010000042.1"/>
</dbReference>
<dbReference type="EMBL" id="JBHSQJ010000042">
    <property type="protein sequence ID" value="MFC5907772.1"/>
    <property type="molecule type" value="Genomic_DNA"/>
</dbReference>
<dbReference type="Proteomes" id="UP001596174">
    <property type="component" value="Unassembled WGS sequence"/>
</dbReference>
<feature type="non-terminal residue" evidence="3">
    <location>
        <position position="84"/>
    </location>
</feature>
<evidence type="ECO:0000256" key="2">
    <source>
        <dbReference type="SAM" id="SignalP"/>
    </source>
</evidence>
<name>A0ABW1G2I6_9ACTN</name>
<gene>
    <name evidence="3" type="ORF">ACFP3V_11140</name>
</gene>
<protein>
    <recommendedName>
        <fullName evidence="5">ATP-binding protein</fullName>
    </recommendedName>
</protein>
<reference evidence="4" key="1">
    <citation type="journal article" date="2019" name="Int. J. Syst. Evol. Microbiol.">
        <title>The Global Catalogue of Microorganisms (GCM) 10K type strain sequencing project: providing services to taxonomists for standard genome sequencing and annotation.</title>
        <authorList>
            <consortium name="The Broad Institute Genomics Platform"/>
            <consortium name="The Broad Institute Genome Sequencing Center for Infectious Disease"/>
            <person name="Wu L."/>
            <person name="Ma J."/>
        </authorList>
    </citation>
    <scope>NUCLEOTIDE SEQUENCE [LARGE SCALE GENOMIC DNA]</scope>
    <source>
        <strain evidence="4">JCM 4816</strain>
    </source>
</reference>
<evidence type="ECO:0000313" key="3">
    <source>
        <dbReference type="EMBL" id="MFC5907772.1"/>
    </source>
</evidence>
<feature type="chain" id="PRO_5045103118" description="ATP-binding protein" evidence="2">
    <location>
        <begin position="35"/>
        <end position="84"/>
    </location>
</feature>
<organism evidence="3 4">
    <name type="scientific">Streptacidiphilus monticola</name>
    <dbReference type="NCBI Taxonomy" id="2161674"/>
    <lineage>
        <taxon>Bacteria</taxon>
        <taxon>Bacillati</taxon>
        <taxon>Actinomycetota</taxon>
        <taxon>Actinomycetes</taxon>
        <taxon>Kitasatosporales</taxon>
        <taxon>Streptomycetaceae</taxon>
        <taxon>Streptacidiphilus</taxon>
    </lineage>
</organism>
<comment type="caution">
    <text evidence="3">The sequence shown here is derived from an EMBL/GenBank/DDBJ whole genome shotgun (WGS) entry which is preliminary data.</text>
</comment>
<evidence type="ECO:0000313" key="4">
    <source>
        <dbReference type="Proteomes" id="UP001596174"/>
    </source>
</evidence>
<sequence length="84" mass="7872">MARGHRKKASGIRIAGLGLALAGAGMAVAGAAQAATERVPTSPGDIVAGLLPSDSASSPISGQVEETQSASAGTSAPADASGSA</sequence>
<evidence type="ECO:0008006" key="5">
    <source>
        <dbReference type="Google" id="ProtNLM"/>
    </source>
</evidence>
<feature type="compositionally biased region" description="Polar residues" evidence="1">
    <location>
        <begin position="54"/>
        <end position="74"/>
    </location>
</feature>
<accession>A0ABW1G2I6</accession>
<keyword evidence="4" id="KW-1185">Reference proteome</keyword>
<feature type="signal peptide" evidence="2">
    <location>
        <begin position="1"/>
        <end position="34"/>
    </location>
</feature>
<proteinExistence type="predicted"/>